<comment type="caution">
    <text evidence="2">The sequence shown here is derived from an EMBL/GenBank/DDBJ whole genome shotgun (WGS) entry which is preliminary data.</text>
</comment>
<sequence length="265" mass="29514">MTRGFSRVAQSRYQILKCTIDNEERAKIERTTGTYDSSGKKLPSGDKNISAWNGVLGTDFNQRRGSTGAATFKDTPPTGASRQGQPWKTFTGNFCRQLAEAIKTEKQIRVDESKDGTYRVVFDKGPIIKIAVIDPSQGYSCILNENYNKEKLAYRSTAKYKEVAKGIWFPVSGQTESYASDGSLSSKSTIETSQIIINDPAFNESFFDVDLPKGAQVRDHVRGKHYVVGSKSVYELVEPGTLAEEDVPGEVDPNSWQKAFYTVYR</sequence>
<accession>X1PF78</accession>
<gene>
    <name evidence="2" type="ORF">S06H3_32469</name>
</gene>
<dbReference type="EMBL" id="BARV01019310">
    <property type="protein sequence ID" value="GAI29544.1"/>
    <property type="molecule type" value="Genomic_DNA"/>
</dbReference>
<dbReference type="AlphaFoldDB" id="X1PF78"/>
<name>X1PF78_9ZZZZ</name>
<feature type="non-terminal residue" evidence="2">
    <location>
        <position position="265"/>
    </location>
</feature>
<protein>
    <submittedName>
        <fullName evidence="2">Uncharacterized protein</fullName>
    </submittedName>
</protein>
<proteinExistence type="predicted"/>
<evidence type="ECO:0000256" key="1">
    <source>
        <dbReference type="SAM" id="MobiDB-lite"/>
    </source>
</evidence>
<feature type="region of interest" description="Disordered" evidence="1">
    <location>
        <begin position="65"/>
        <end position="86"/>
    </location>
</feature>
<organism evidence="2">
    <name type="scientific">marine sediment metagenome</name>
    <dbReference type="NCBI Taxonomy" id="412755"/>
    <lineage>
        <taxon>unclassified sequences</taxon>
        <taxon>metagenomes</taxon>
        <taxon>ecological metagenomes</taxon>
    </lineage>
</organism>
<evidence type="ECO:0000313" key="2">
    <source>
        <dbReference type="EMBL" id="GAI29544.1"/>
    </source>
</evidence>
<reference evidence="2" key="1">
    <citation type="journal article" date="2014" name="Front. Microbiol.">
        <title>High frequency of phylogenetically diverse reductive dehalogenase-homologous genes in deep subseafloor sedimentary metagenomes.</title>
        <authorList>
            <person name="Kawai M."/>
            <person name="Futagami T."/>
            <person name="Toyoda A."/>
            <person name="Takaki Y."/>
            <person name="Nishi S."/>
            <person name="Hori S."/>
            <person name="Arai W."/>
            <person name="Tsubouchi T."/>
            <person name="Morono Y."/>
            <person name="Uchiyama I."/>
            <person name="Ito T."/>
            <person name="Fujiyama A."/>
            <person name="Inagaki F."/>
            <person name="Takami H."/>
        </authorList>
    </citation>
    <scope>NUCLEOTIDE SEQUENCE</scope>
    <source>
        <strain evidence="2">Expedition CK06-06</strain>
    </source>
</reference>